<evidence type="ECO:0000259" key="1">
    <source>
        <dbReference type="Pfam" id="PF06114"/>
    </source>
</evidence>
<sequence>MIQIDDPMYTMLKWNVASAFKQLGFIRVPIDPVELMASAGIQVMPYSIAFDTTNFDDIVMLSGCPSGISFTLQGTNGETRLAAYNNYEPHGRNRFTTAHEAGHCFLGHKCDSPLAERQANFWARYAIAPPALIHHMGLQSGSEVAEHFGLSNECASNAFDAYLKWLRHRSENEDIDGSILELYMKGLLIEERDNKLLIEQQTEVAPMHLRN</sequence>
<reference evidence="2 3" key="1">
    <citation type="submission" date="2020-02" db="EMBL/GenBank/DDBJ databases">
        <title>Characterization of phylogenetic diversity of novel bifidobacterial species isolated in Czech ZOOs.</title>
        <authorList>
            <person name="Lugli G.A."/>
            <person name="Vera N.B."/>
            <person name="Ventura M."/>
        </authorList>
    </citation>
    <scope>NUCLEOTIDE SEQUENCE [LARGE SCALE GENOMIC DNA]</scope>
    <source>
        <strain evidence="2 3">DSM 109959</strain>
    </source>
</reference>
<dbReference type="Pfam" id="PF06114">
    <property type="entry name" value="Peptidase_M78"/>
    <property type="match status" value="1"/>
</dbReference>
<evidence type="ECO:0000313" key="3">
    <source>
        <dbReference type="Proteomes" id="UP000543419"/>
    </source>
</evidence>
<evidence type="ECO:0000313" key="2">
    <source>
        <dbReference type="EMBL" id="NMM98695.1"/>
    </source>
</evidence>
<comment type="caution">
    <text evidence="2">The sequence shown here is derived from an EMBL/GenBank/DDBJ whole genome shotgun (WGS) entry which is preliminary data.</text>
</comment>
<dbReference type="EMBL" id="JAAIIG010000007">
    <property type="protein sequence ID" value="NMM98695.1"/>
    <property type="molecule type" value="Genomic_DNA"/>
</dbReference>
<name>A0A7Y0EYE2_9BIFI</name>
<dbReference type="InterPro" id="IPR010359">
    <property type="entry name" value="IrrE_HExxH"/>
</dbReference>
<feature type="domain" description="IrrE N-terminal-like" evidence="1">
    <location>
        <begin position="79"/>
        <end position="155"/>
    </location>
</feature>
<protein>
    <recommendedName>
        <fullName evidence="1">IrrE N-terminal-like domain-containing protein</fullName>
    </recommendedName>
</protein>
<dbReference type="Gene3D" id="1.10.10.2910">
    <property type="match status" value="1"/>
</dbReference>
<accession>A0A7Y0EYE2</accession>
<dbReference type="RefSeq" id="WP_240951075.1">
    <property type="nucleotide sequence ID" value="NZ_JAAIIG010000007.1"/>
</dbReference>
<proteinExistence type="predicted"/>
<gene>
    <name evidence="2" type="ORF">G1C97_1649</name>
</gene>
<dbReference type="Proteomes" id="UP000543419">
    <property type="component" value="Unassembled WGS sequence"/>
</dbReference>
<dbReference type="AlphaFoldDB" id="A0A7Y0EYE2"/>
<organism evidence="2 3">
    <name type="scientific">Bifidobacterium olomucense</name>
    <dbReference type="NCBI Taxonomy" id="2675324"/>
    <lineage>
        <taxon>Bacteria</taxon>
        <taxon>Bacillati</taxon>
        <taxon>Actinomycetota</taxon>
        <taxon>Actinomycetes</taxon>
        <taxon>Bifidobacteriales</taxon>
        <taxon>Bifidobacteriaceae</taxon>
        <taxon>Bifidobacterium</taxon>
    </lineage>
</organism>
<keyword evidence="3" id="KW-1185">Reference proteome</keyword>